<dbReference type="RefSeq" id="WP_310233346.1">
    <property type="nucleotide sequence ID" value="NZ_JAVDWO010000003.1"/>
</dbReference>
<protein>
    <submittedName>
        <fullName evidence="3">Uncharacterized protein YecT (DUF1311 family)</fullName>
    </submittedName>
</protein>
<comment type="caution">
    <text evidence="3">The sequence shown here is derived from an EMBL/GenBank/DDBJ whole genome shotgun (WGS) entry which is preliminary data.</text>
</comment>
<dbReference type="EMBL" id="JAVDWO010000003">
    <property type="protein sequence ID" value="MDR7192348.1"/>
    <property type="molecule type" value="Genomic_DNA"/>
</dbReference>
<evidence type="ECO:0000313" key="3">
    <source>
        <dbReference type="EMBL" id="MDR7192348.1"/>
    </source>
</evidence>
<feature type="chain" id="PRO_5046707145" evidence="1">
    <location>
        <begin position="20"/>
        <end position="138"/>
    </location>
</feature>
<name>A0ABU1XUB2_9GAMM</name>
<gene>
    <name evidence="3" type="ORF">J2W68_001056</name>
</gene>
<evidence type="ECO:0000259" key="2">
    <source>
        <dbReference type="Pfam" id="PF07007"/>
    </source>
</evidence>
<feature type="domain" description="Lysozyme inhibitor LprI-like N-terminal" evidence="2">
    <location>
        <begin position="38"/>
        <end position="131"/>
    </location>
</feature>
<feature type="signal peptide" evidence="1">
    <location>
        <begin position="1"/>
        <end position="19"/>
    </location>
</feature>
<evidence type="ECO:0000313" key="4">
    <source>
        <dbReference type="Proteomes" id="UP001256588"/>
    </source>
</evidence>
<proteinExistence type="predicted"/>
<evidence type="ECO:0000256" key="1">
    <source>
        <dbReference type="SAM" id="SignalP"/>
    </source>
</evidence>
<accession>A0ABU1XUB2</accession>
<dbReference type="InterPro" id="IPR009739">
    <property type="entry name" value="LprI-like_N"/>
</dbReference>
<dbReference type="Proteomes" id="UP001256588">
    <property type="component" value="Unassembled WGS sequence"/>
</dbReference>
<dbReference type="Gene3D" id="1.20.1270.180">
    <property type="match status" value="1"/>
</dbReference>
<organism evidence="3 4">
    <name type="scientific">Luteimonas terrae</name>
    <dbReference type="NCBI Taxonomy" id="1530191"/>
    <lineage>
        <taxon>Bacteria</taxon>
        <taxon>Pseudomonadati</taxon>
        <taxon>Pseudomonadota</taxon>
        <taxon>Gammaproteobacteria</taxon>
        <taxon>Lysobacterales</taxon>
        <taxon>Lysobacteraceae</taxon>
        <taxon>Luteimonas</taxon>
    </lineage>
</organism>
<keyword evidence="1" id="KW-0732">Signal</keyword>
<keyword evidence="4" id="KW-1185">Reference proteome</keyword>
<dbReference type="Pfam" id="PF07007">
    <property type="entry name" value="LprI"/>
    <property type="match status" value="1"/>
</dbReference>
<sequence length="138" mass="15119">MTLRSLTLLVLALSAPAQAADPVVESDHGIDCTHPIGTMDTDLCLSDAFSRADQLLNDAYRQLLPRLDAQRRDGACSQCTSAQLVDAQRRWIAFRDADCGLAYAIAADGSGRNQARLDCMIDHTDSRTRRLRALDSEL</sequence>
<reference evidence="3 4" key="1">
    <citation type="submission" date="2023-07" db="EMBL/GenBank/DDBJ databases">
        <title>Sorghum-associated microbial communities from plants grown in Nebraska, USA.</title>
        <authorList>
            <person name="Schachtman D."/>
        </authorList>
    </citation>
    <scope>NUCLEOTIDE SEQUENCE [LARGE SCALE GENOMIC DNA]</scope>
    <source>
        <strain evidence="3 4">4099</strain>
    </source>
</reference>